<proteinExistence type="predicted"/>
<reference evidence="1 2" key="1">
    <citation type="journal article" date="2023" name="Science">
        <title>Complex scaffold remodeling in plant triterpene biosynthesis.</title>
        <authorList>
            <person name="De La Pena R."/>
            <person name="Hodgson H."/>
            <person name="Liu J.C."/>
            <person name="Stephenson M.J."/>
            <person name="Martin A.C."/>
            <person name="Owen C."/>
            <person name="Harkess A."/>
            <person name="Leebens-Mack J."/>
            <person name="Jimenez L.E."/>
            <person name="Osbourn A."/>
            <person name="Sattely E.S."/>
        </authorList>
    </citation>
    <scope>NUCLEOTIDE SEQUENCE [LARGE SCALE GENOMIC DNA]</scope>
    <source>
        <strain evidence="2">cv. JPN11</strain>
        <tissue evidence="1">Leaf</tissue>
    </source>
</reference>
<protein>
    <submittedName>
        <fullName evidence="1">DEAD-box ATP-dependent RNA helicase 56-like isoform X2</fullName>
    </submittedName>
</protein>
<keyword evidence="2" id="KW-1185">Reference proteome</keyword>
<sequence length="357" mass="40331">MAPKRTRKSTQVDSQKFVSAKASERYINSLCNKIPISERGLDILEYSSKSIINSRKWQHFCEQPSAAIIPLVREFYANAREHTHGRIRIRGKEVRFDKDAINAYFSLPSIEDFDTYYKSVDINEMVQLLCPYGTIWKTTSKGVPISFPTKDMSPESRIWHYFISARILPTTHTSNVNLERAVLNYAIRTDKPIDVGSILYNNILYSARTVSVGLYYPSLITDLCCQAGVPTDAREELQHPTATLTSNTIVKQLKKSSTNVASSSRPPSTSSRPLTRTDRLARIERSIQEHHEWAARQAQYQLECNKALEQIMKMCASHAGMDVTQFPTLPTCPDPLLFAQQPPSEDNVGDNTASNHA</sequence>
<comment type="caution">
    <text evidence="1">The sequence shown here is derived from an EMBL/GenBank/DDBJ whole genome shotgun (WGS) entry which is preliminary data.</text>
</comment>
<gene>
    <name evidence="1" type="ORF">OWV82_013559</name>
</gene>
<dbReference type="EMBL" id="CM051400">
    <property type="protein sequence ID" value="KAJ4715171.1"/>
    <property type="molecule type" value="Genomic_DNA"/>
</dbReference>
<organism evidence="1 2">
    <name type="scientific">Melia azedarach</name>
    <name type="common">Chinaberry tree</name>
    <dbReference type="NCBI Taxonomy" id="155640"/>
    <lineage>
        <taxon>Eukaryota</taxon>
        <taxon>Viridiplantae</taxon>
        <taxon>Streptophyta</taxon>
        <taxon>Embryophyta</taxon>
        <taxon>Tracheophyta</taxon>
        <taxon>Spermatophyta</taxon>
        <taxon>Magnoliopsida</taxon>
        <taxon>eudicotyledons</taxon>
        <taxon>Gunneridae</taxon>
        <taxon>Pentapetalae</taxon>
        <taxon>rosids</taxon>
        <taxon>malvids</taxon>
        <taxon>Sapindales</taxon>
        <taxon>Meliaceae</taxon>
        <taxon>Melia</taxon>
    </lineage>
</organism>
<accession>A0ACC1XVI5</accession>
<name>A0ACC1XVI5_MELAZ</name>
<evidence type="ECO:0000313" key="2">
    <source>
        <dbReference type="Proteomes" id="UP001164539"/>
    </source>
</evidence>
<dbReference type="Proteomes" id="UP001164539">
    <property type="component" value="Chromosome 7"/>
</dbReference>
<evidence type="ECO:0000313" key="1">
    <source>
        <dbReference type="EMBL" id="KAJ4715171.1"/>
    </source>
</evidence>